<sequence>MPLMTWQLWLAKDLVTDYHLPWQKPQTNLTPEKVAQSLFSLLVEIDSPAQPPKTRGKSPGWEKGRKRSKRNTYPTVKKRYSPTKKSQKKAS</sequence>
<reference evidence="2 3" key="1">
    <citation type="submission" date="2019-01" db="EMBL/GenBank/DDBJ databases">
        <title>Coherence of Microcystis species and biogeography revealed through population genomics.</title>
        <authorList>
            <person name="Perez-Carrascal O.M."/>
            <person name="Terrat Y."/>
            <person name="Giani A."/>
            <person name="Fortin N."/>
            <person name="Tromas N."/>
            <person name="Shapiro B.J."/>
        </authorList>
    </citation>
    <scope>NUCLEOTIDE SEQUENCE [LARGE SCALE GENOMIC DNA]</scope>
    <source>
        <strain evidence="2">Ma_MB_S_20031200_S102</strain>
    </source>
</reference>
<comment type="caution">
    <text evidence="2">The sequence shown here is derived from an EMBL/GenBank/DDBJ whole genome shotgun (WGS) entry which is preliminary data.</text>
</comment>
<dbReference type="EMBL" id="SFBI01000215">
    <property type="protein sequence ID" value="TRU30243.1"/>
    <property type="molecule type" value="Genomic_DNA"/>
</dbReference>
<evidence type="ECO:0000256" key="1">
    <source>
        <dbReference type="SAM" id="MobiDB-lite"/>
    </source>
</evidence>
<evidence type="ECO:0000313" key="2">
    <source>
        <dbReference type="EMBL" id="TRU30243.1"/>
    </source>
</evidence>
<dbReference type="AlphaFoldDB" id="A0A552E738"/>
<evidence type="ECO:0000313" key="3">
    <source>
        <dbReference type="Proteomes" id="UP000317708"/>
    </source>
</evidence>
<accession>A0A552E738</accession>
<gene>
    <name evidence="2" type="ORF">EWV92_22630</name>
</gene>
<protein>
    <submittedName>
        <fullName evidence="2">Uncharacterized protein</fullName>
    </submittedName>
</protein>
<feature type="compositionally biased region" description="Basic residues" evidence="1">
    <location>
        <begin position="64"/>
        <end position="91"/>
    </location>
</feature>
<proteinExistence type="predicted"/>
<organism evidence="2 3">
    <name type="scientific">Microcystis aeruginosa Ma_MB_S_20031200_S102</name>
    <dbReference type="NCBI Taxonomy" id="2486254"/>
    <lineage>
        <taxon>Bacteria</taxon>
        <taxon>Bacillati</taxon>
        <taxon>Cyanobacteriota</taxon>
        <taxon>Cyanophyceae</taxon>
        <taxon>Oscillatoriophycideae</taxon>
        <taxon>Chroococcales</taxon>
        <taxon>Microcystaceae</taxon>
        <taxon>Microcystis</taxon>
    </lineage>
</organism>
<feature type="region of interest" description="Disordered" evidence="1">
    <location>
        <begin position="46"/>
        <end position="91"/>
    </location>
</feature>
<name>A0A552E738_MICAE</name>
<dbReference type="Proteomes" id="UP000317708">
    <property type="component" value="Unassembled WGS sequence"/>
</dbReference>